<keyword evidence="2" id="KW-1185">Reference proteome</keyword>
<accession>A0A3A3ZN69</accession>
<evidence type="ECO:0008006" key="3">
    <source>
        <dbReference type="Google" id="ProtNLM"/>
    </source>
</evidence>
<sequence length="64" mass="6876">MQATVRTYDAATRSGTVLSDDGVELAYGPGTVDPLRVLRLRVGQRVRLDLDASGRVLALTLATF</sequence>
<evidence type="ECO:0000313" key="2">
    <source>
        <dbReference type="Proteomes" id="UP000265614"/>
    </source>
</evidence>
<name>A0A3A3ZN69_9ACTN</name>
<proteinExistence type="predicted"/>
<gene>
    <name evidence="1" type="ORF">D5H78_04900</name>
</gene>
<dbReference type="Proteomes" id="UP000265614">
    <property type="component" value="Unassembled WGS sequence"/>
</dbReference>
<dbReference type="AlphaFoldDB" id="A0A3A3ZN69"/>
<protein>
    <recommendedName>
        <fullName evidence="3">Cold-shock protein</fullName>
    </recommendedName>
</protein>
<evidence type="ECO:0000313" key="1">
    <source>
        <dbReference type="EMBL" id="RJK98235.1"/>
    </source>
</evidence>
<dbReference type="OrthoDB" id="3830203at2"/>
<dbReference type="EMBL" id="QZEZ01000001">
    <property type="protein sequence ID" value="RJK98235.1"/>
    <property type="molecule type" value="Genomic_DNA"/>
</dbReference>
<organism evidence="1 2">
    <name type="scientific">Vallicoccus soli</name>
    <dbReference type="NCBI Taxonomy" id="2339232"/>
    <lineage>
        <taxon>Bacteria</taxon>
        <taxon>Bacillati</taxon>
        <taxon>Actinomycetota</taxon>
        <taxon>Actinomycetes</taxon>
        <taxon>Motilibacterales</taxon>
        <taxon>Vallicoccaceae</taxon>
        <taxon>Vallicoccus</taxon>
    </lineage>
</organism>
<dbReference type="RefSeq" id="WP_119949160.1">
    <property type="nucleotide sequence ID" value="NZ_QZEZ01000001.1"/>
</dbReference>
<comment type="caution">
    <text evidence="1">The sequence shown here is derived from an EMBL/GenBank/DDBJ whole genome shotgun (WGS) entry which is preliminary data.</text>
</comment>
<reference evidence="1 2" key="1">
    <citation type="submission" date="2018-09" db="EMBL/GenBank/DDBJ databases">
        <title>YIM 75000 draft genome.</title>
        <authorList>
            <person name="Tang S."/>
            <person name="Feng Y."/>
        </authorList>
    </citation>
    <scope>NUCLEOTIDE SEQUENCE [LARGE SCALE GENOMIC DNA]</scope>
    <source>
        <strain evidence="1 2">YIM 75000</strain>
    </source>
</reference>